<dbReference type="AlphaFoldDB" id="A0A6A4QWN6"/>
<dbReference type="OrthoDB" id="1141610at2759"/>
<evidence type="ECO:0000256" key="1">
    <source>
        <dbReference type="SAM" id="SignalP"/>
    </source>
</evidence>
<feature type="chain" id="PRO_5025331503" evidence="1">
    <location>
        <begin position="30"/>
        <end position="75"/>
    </location>
</feature>
<dbReference type="Proteomes" id="UP000447434">
    <property type="component" value="Chromosome 3"/>
</dbReference>
<feature type="signal peptide" evidence="1">
    <location>
        <begin position="1"/>
        <end position="29"/>
    </location>
</feature>
<proteinExistence type="predicted"/>
<protein>
    <submittedName>
        <fullName evidence="2">Putative knottin, scorpion toxin</fullName>
    </submittedName>
</protein>
<keyword evidence="1" id="KW-0732">Signal</keyword>
<comment type="caution">
    <text evidence="2">The sequence shown here is derived from an EMBL/GenBank/DDBJ whole genome shotgun (WGS) entry which is preliminary data.</text>
</comment>
<name>A0A6A4QWN6_LUPAL</name>
<keyword evidence="3" id="KW-1185">Reference proteome</keyword>
<organism evidence="2 3">
    <name type="scientific">Lupinus albus</name>
    <name type="common">White lupine</name>
    <name type="synonym">Lupinus termis</name>
    <dbReference type="NCBI Taxonomy" id="3870"/>
    <lineage>
        <taxon>Eukaryota</taxon>
        <taxon>Viridiplantae</taxon>
        <taxon>Streptophyta</taxon>
        <taxon>Embryophyta</taxon>
        <taxon>Tracheophyta</taxon>
        <taxon>Spermatophyta</taxon>
        <taxon>Magnoliopsida</taxon>
        <taxon>eudicotyledons</taxon>
        <taxon>Gunneridae</taxon>
        <taxon>Pentapetalae</taxon>
        <taxon>rosids</taxon>
        <taxon>fabids</taxon>
        <taxon>Fabales</taxon>
        <taxon>Fabaceae</taxon>
        <taxon>Papilionoideae</taxon>
        <taxon>50 kb inversion clade</taxon>
        <taxon>genistoids sensu lato</taxon>
        <taxon>core genistoids</taxon>
        <taxon>Genisteae</taxon>
        <taxon>Lupinus</taxon>
    </lineage>
</organism>
<evidence type="ECO:0000313" key="2">
    <source>
        <dbReference type="EMBL" id="KAE9618047.1"/>
    </source>
</evidence>
<gene>
    <name evidence="2" type="ORF">Lalb_Chr03g0042001</name>
</gene>
<dbReference type="EMBL" id="WOCE01000003">
    <property type="protein sequence ID" value="KAE9618047.1"/>
    <property type="molecule type" value="Genomic_DNA"/>
</dbReference>
<accession>A0A6A4QWN6</accession>
<reference evidence="3" key="1">
    <citation type="journal article" date="2020" name="Nat. Commun.">
        <title>Genome sequence of the cluster root forming white lupin.</title>
        <authorList>
            <person name="Hufnagel B."/>
            <person name="Marques A."/>
            <person name="Soriano A."/>
            <person name="Marques L."/>
            <person name="Divol F."/>
            <person name="Doumas P."/>
            <person name="Sallet E."/>
            <person name="Mancinotti D."/>
            <person name="Carrere S."/>
            <person name="Marande W."/>
            <person name="Arribat S."/>
            <person name="Keller J."/>
            <person name="Huneau C."/>
            <person name="Blein T."/>
            <person name="Aime D."/>
            <person name="Laguerre M."/>
            <person name="Taylor J."/>
            <person name="Schubert V."/>
            <person name="Nelson M."/>
            <person name="Geu-Flores F."/>
            <person name="Crespi M."/>
            <person name="Gallardo-Guerrero K."/>
            <person name="Delaux P.-M."/>
            <person name="Salse J."/>
            <person name="Berges H."/>
            <person name="Guyot R."/>
            <person name="Gouzy J."/>
            <person name="Peret B."/>
        </authorList>
    </citation>
    <scope>NUCLEOTIDE SEQUENCE [LARGE SCALE GENOMIC DNA]</scope>
    <source>
        <strain evidence="3">cv. Amiga</strain>
    </source>
</reference>
<sequence>MASRTYQLFLIGIICIALIVTSGPTMVKAIEAYVCKFPCFGGILKESICNKSCLKDGTKRGGTCRDNVCCCRLDE</sequence>
<evidence type="ECO:0000313" key="3">
    <source>
        <dbReference type="Proteomes" id="UP000447434"/>
    </source>
</evidence>